<feature type="binding site" evidence="6">
    <location>
        <position position="386"/>
    </location>
    <ligand>
        <name>S-adenosyl-L-methionine</name>
        <dbReference type="ChEBI" id="CHEBI:59789"/>
    </ligand>
</feature>
<keyword evidence="10" id="KW-1185">Reference proteome</keyword>
<dbReference type="Pfam" id="PF01938">
    <property type="entry name" value="TRAM"/>
    <property type="match status" value="1"/>
</dbReference>
<protein>
    <submittedName>
        <fullName evidence="9">23S rRNA (Uracil(1939)-C(5))-methyltransferase RlmD</fullName>
        <ecNumber evidence="9">2.1.1.190</ecNumber>
    </submittedName>
</protein>
<evidence type="ECO:0000256" key="5">
    <source>
        <dbReference type="ARBA" id="ARBA00023014"/>
    </source>
</evidence>
<evidence type="ECO:0000259" key="8">
    <source>
        <dbReference type="PROSITE" id="PS50926"/>
    </source>
</evidence>
<comment type="similarity">
    <text evidence="6">Belongs to the class I-like SAM-binding methyltransferase superfamily. RNA M5U methyltransferase family.</text>
</comment>
<evidence type="ECO:0000313" key="10">
    <source>
        <dbReference type="Proteomes" id="UP000661691"/>
    </source>
</evidence>
<dbReference type="InterPro" id="IPR030391">
    <property type="entry name" value="MeTrfase_TrmA_CS"/>
</dbReference>
<dbReference type="PANTHER" id="PTHR11061:SF30">
    <property type="entry name" value="TRNA (URACIL(54)-C(5))-METHYLTRANSFERASE"/>
    <property type="match status" value="1"/>
</dbReference>
<dbReference type="EC" id="2.1.1.190" evidence="9"/>
<dbReference type="InterPro" id="IPR010280">
    <property type="entry name" value="U5_MeTrfase_fam"/>
</dbReference>
<dbReference type="FunFam" id="3.40.50.150:FF:000009">
    <property type="entry name" value="23S rRNA (Uracil(1939)-C(5))-methyltransferase RlmD"/>
    <property type="match status" value="1"/>
</dbReference>
<dbReference type="FunFam" id="2.40.50.1070:FF:000003">
    <property type="entry name" value="23S rRNA (Uracil-5-)-methyltransferase RumA"/>
    <property type="match status" value="1"/>
</dbReference>
<dbReference type="GO" id="GO:0070475">
    <property type="term" value="P:rRNA base methylation"/>
    <property type="evidence" value="ECO:0007669"/>
    <property type="project" value="TreeGrafter"/>
</dbReference>
<feature type="binding site" evidence="6">
    <location>
        <position position="317"/>
    </location>
    <ligand>
        <name>S-adenosyl-L-methionine</name>
        <dbReference type="ChEBI" id="CHEBI:59789"/>
    </ligand>
</feature>
<keyword evidence="2 6" id="KW-0489">Methyltransferase</keyword>
<dbReference type="SUPFAM" id="SSF53335">
    <property type="entry name" value="S-adenosyl-L-methionine-dependent methyltransferases"/>
    <property type="match status" value="1"/>
</dbReference>
<dbReference type="SUPFAM" id="SSF50249">
    <property type="entry name" value="Nucleic acid-binding proteins"/>
    <property type="match status" value="1"/>
</dbReference>
<gene>
    <name evidence="9" type="primary">rlmD</name>
    <name evidence="9" type="ORF">IC620_00150</name>
</gene>
<dbReference type="Gene3D" id="2.40.50.1070">
    <property type="match status" value="1"/>
</dbReference>
<evidence type="ECO:0000256" key="1">
    <source>
        <dbReference type="ARBA" id="ARBA00022485"/>
    </source>
</evidence>
<feature type="active site" description="Nucleophile" evidence="6">
    <location>
        <position position="413"/>
    </location>
</feature>
<dbReference type="InterPro" id="IPR002792">
    <property type="entry name" value="TRAM_dom"/>
</dbReference>
<evidence type="ECO:0000256" key="4">
    <source>
        <dbReference type="ARBA" id="ARBA00022691"/>
    </source>
</evidence>
<feature type="active site" evidence="7">
    <location>
        <position position="413"/>
    </location>
</feature>
<dbReference type="InterPro" id="IPR029063">
    <property type="entry name" value="SAM-dependent_MTases_sf"/>
</dbReference>
<dbReference type="InterPro" id="IPR012340">
    <property type="entry name" value="NA-bd_OB-fold"/>
</dbReference>
<feature type="domain" description="TRAM" evidence="8">
    <location>
        <begin position="6"/>
        <end position="64"/>
    </location>
</feature>
<dbReference type="NCBIfam" id="TIGR00479">
    <property type="entry name" value="rumA"/>
    <property type="match status" value="1"/>
</dbReference>
<accession>A0A926RVU2</accession>
<dbReference type="PROSITE" id="PS51687">
    <property type="entry name" value="SAM_MT_RNA_M5U"/>
    <property type="match status" value="1"/>
</dbReference>
<dbReference type="Pfam" id="PF05958">
    <property type="entry name" value="tRNA_U5-meth_tr"/>
    <property type="match status" value="1"/>
</dbReference>
<dbReference type="Gene3D" id="3.40.50.150">
    <property type="entry name" value="Vaccinia Virus protein VP39"/>
    <property type="match status" value="1"/>
</dbReference>
<keyword evidence="1" id="KW-0408">Iron</keyword>
<evidence type="ECO:0000256" key="2">
    <source>
        <dbReference type="ARBA" id="ARBA00022603"/>
    </source>
</evidence>
<dbReference type="PANTHER" id="PTHR11061">
    <property type="entry name" value="RNA M5U METHYLTRANSFERASE"/>
    <property type="match status" value="1"/>
</dbReference>
<keyword evidence="4 6" id="KW-0949">S-adenosyl-L-methionine</keyword>
<proteinExistence type="inferred from homology"/>
<name>A0A926RVU2_9BACL</name>
<dbReference type="AlphaFoldDB" id="A0A926RVU2"/>
<dbReference type="PROSITE" id="PS01231">
    <property type="entry name" value="TRMA_2"/>
    <property type="match status" value="1"/>
</dbReference>
<dbReference type="GO" id="GO:0070041">
    <property type="term" value="F:rRNA (uridine-C5-)-methyltransferase activity"/>
    <property type="evidence" value="ECO:0007669"/>
    <property type="project" value="TreeGrafter"/>
</dbReference>
<keyword evidence="3 6" id="KW-0808">Transferase</keyword>
<dbReference type="PROSITE" id="PS01230">
    <property type="entry name" value="TRMA_1"/>
    <property type="match status" value="1"/>
</dbReference>
<dbReference type="CDD" id="cd02440">
    <property type="entry name" value="AdoMet_MTases"/>
    <property type="match status" value="1"/>
</dbReference>
<dbReference type="PROSITE" id="PS50926">
    <property type="entry name" value="TRAM"/>
    <property type="match status" value="1"/>
</dbReference>
<dbReference type="InterPro" id="IPR030390">
    <property type="entry name" value="MeTrfase_TrmA_AS"/>
</dbReference>
<feature type="binding site" evidence="6">
    <location>
        <position position="338"/>
    </location>
    <ligand>
        <name>S-adenosyl-L-methionine</name>
        <dbReference type="ChEBI" id="CHEBI:59789"/>
    </ligand>
</feature>
<keyword evidence="1" id="KW-0479">Metal-binding</keyword>
<dbReference type="Gene3D" id="2.40.50.140">
    <property type="entry name" value="Nucleic acid-binding proteins"/>
    <property type="match status" value="1"/>
</dbReference>
<dbReference type="RefSeq" id="WP_191139317.1">
    <property type="nucleotide sequence ID" value="NZ_JACXAG020000002.1"/>
</dbReference>
<evidence type="ECO:0000256" key="6">
    <source>
        <dbReference type="PROSITE-ProRule" id="PRU01024"/>
    </source>
</evidence>
<comment type="caution">
    <text evidence="9">The sequence shown here is derived from an EMBL/GenBank/DDBJ whole genome shotgun (WGS) entry which is preliminary data.</text>
</comment>
<dbReference type="Proteomes" id="UP000661691">
    <property type="component" value="Unassembled WGS sequence"/>
</dbReference>
<evidence type="ECO:0000256" key="7">
    <source>
        <dbReference type="PROSITE-ProRule" id="PRU10015"/>
    </source>
</evidence>
<organism evidence="9 10">
    <name type="scientific">Polycladospora coralii</name>
    <dbReference type="NCBI Taxonomy" id="2771432"/>
    <lineage>
        <taxon>Bacteria</taxon>
        <taxon>Bacillati</taxon>
        <taxon>Bacillota</taxon>
        <taxon>Bacilli</taxon>
        <taxon>Bacillales</taxon>
        <taxon>Thermoactinomycetaceae</taxon>
        <taxon>Polycladospora</taxon>
    </lineage>
</organism>
<dbReference type="GO" id="GO:0051539">
    <property type="term" value="F:4 iron, 4 sulfur cluster binding"/>
    <property type="evidence" value="ECO:0007669"/>
    <property type="project" value="UniProtKB-KW"/>
</dbReference>
<evidence type="ECO:0000256" key="3">
    <source>
        <dbReference type="ARBA" id="ARBA00022679"/>
    </source>
</evidence>
<keyword evidence="1" id="KW-0004">4Fe-4S</keyword>
<evidence type="ECO:0000313" key="9">
    <source>
        <dbReference type="EMBL" id="MBD1370771.1"/>
    </source>
</evidence>
<dbReference type="EMBL" id="JACXAH010000001">
    <property type="protein sequence ID" value="MBD1370771.1"/>
    <property type="molecule type" value="Genomic_DNA"/>
</dbReference>
<feature type="binding site" evidence="6">
    <location>
        <position position="288"/>
    </location>
    <ligand>
        <name>S-adenosyl-L-methionine</name>
        <dbReference type="ChEBI" id="CHEBI:59789"/>
    </ligand>
</feature>
<keyword evidence="5" id="KW-0411">Iron-sulfur</keyword>
<reference evidence="10" key="1">
    <citation type="submission" date="2022-10" db="EMBL/GenBank/DDBJ databases">
        <title>A novel bacterium of genus Hazenella, isolated from South China Sea.</title>
        <authorList>
            <person name="Huang H."/>
            <person name="Mo K."/>
            <person name="Hu Y."/>
        </authorList>
    </citation>
    <scope>NUCLEOTIDE SEQUENCE [LARGE SCALE GENOMIC DNA]</scope>
    <source>
        <strain evidence="10">IB182357</strain>
    </source>
</reference>
<sequence length="458" mass="50797">MKVKAPVAVGDVIEIEVTGHGHNGSGVGKYHGFTVFTPLVIPGEVVQVRINQVKKTFAQAELLTVVEECNERVAPPCPIFESCGGCQLQHMAYEVQLLMKGQQVVDSFKRIGGLDHLHIEPVIGMKNPWRYRNKAQVPVGLRNGKWVAGFYEAGTHEIVDMETCLIQDPQNDHMIATIKQLAAECHIPPYNERTGEGILRHVMVRHGFKTDETMVVLVTTHNDFPGKKKWLRKIQETLPSLTSLIQNVNARKTNVILGKKNDLIAGNEVIVDQIGAVQFKISPHSFYQVNPVQTEVLYDQVRQFAELTGAETVIDAYCGIGTIGIYLAAQAKAVYGVEIVEAAVQDAIENARLNQMRHVHFTVGAAEKVMPQWVREGIKPDVIILDPPRKGCDQALLSASVSMQPDRIVYVSCNPATLARDAKFLAEAGYEIKKVQPVDMFPHTGHVECVVLFSRMEK</sequence>
<dbReference type="FunFam" id="2.40.50.140:FF:000097">
    <property type="entry name" value="23S rRNA (uracil(1939)-C(5))-methyltransferase RlmD"/>
    <property type="match status" value="1"/>
</dbReference>